<dbReference type="GO" id="GO:0032981">
    <property type="term" value="P:mitochondrial respiratory chain complex I assembly"/>
    <property type="evidence" value="ECO:0007669"/>
    <property type="project" value="TreeGrafter"/>
</dbReference>
<comment type="caution">
    <text evidence="6">The sequence shown here is derived from an EMBL/GenBank/DDBJ whole genome shotgun (WGS) entry which is preliminary data.</text>
</comment>
<dbReference type="SUPFAM" id="SSF49785">
    <property type="entry name" value="Galactose-binding domain-like"/>
    <property type="match status" value="1"/>
</dbReference>
<dbReference type="AlphaFoldDB" id="A0A834NVG8"/>
<dbReference type="EMBL" id="JACSDZ010000001">
    <property type="protein sequence ID" value="KAF7418626.1"/>
    <property type="molecule type" value="Genomic_DNA"/>
</dbReference>
<evidence type="ECO:0000256" key="2">
    <source>
        <dbReference type="ARBA" id="ARBA00007884"/>
    </source>
</evidence>
<reference evidence="6" key="1">
    <citation type="journal article" date="2020" name="G3 (Bethesda)">
        <title>High-Quality Assemblies for Three Invasive Social Wasps from the &lt;i&gt;Vespula&lt;/i&gt; Genus.</title>
        <authorList>
            <person name="Harrop T.W.R."/>
            <person name="Guhlin J."/>
            <person name="McLaughlin G.M."/>
            <person name="Permina E."/>
            <person name="Stockwell P."/>
            <person name="Gilligan J."/>
            <person name="Le Lec M.F."/>
            <person name="Gruber M.A.M."/>
            <person name="Quinn O."/>
            <person name="Lovegrove M."/>
            <person name="Duncan E.J."/>
            <person name="Remnant E.J."/>
            <person name="Van Eeckhoven J."/>
            <person name="Graham B."/>
            <person name="Knapp R.A."/>
            <person name="Langford K.W."/>
            <person name="Kronenberg Z."/>
            <person name="Press M.O."/>
            <person name="Eacker S.M."/>
            <person name="Wilson-Rankin E.E."/>
            <person name="Purcell J."/>
            <person name="Lester P.J."/>
            <person name="Dearden P.K."/>
        </authorList>
    </citation>
    <scope>NUCLEOTIDE SEQUENCE</scope>
    <source>
        <strain evidence="6">Linc-1</strain>
    </source>
</reference>
<evidence type="ECO:0000256" key="4">
    <source>
        <dbReference type="ARBA" id="ARBA00023186"/>
    </source>
</evidence>
<evidence type="ECO:0000313" key="7">
    <source>
        <dbReference type="Proteomes" id="UP000617340"/>
    </source>
</evidence>
<keyword evidence="3" id="KW-0496">Mitochondrion</keyword>
<dbReference type="Proteomes" id="UP000617340">
    <property type="component" value="Unassembled WGS sequence"/>
</dbReference>
<keyword evidence="7" id="KW-1185">Reference proteome</keyword>
<sequence>MNFLARVILFNRLVVKKTIYPSYRLVHAYQQDQRSNYPKVYDRPPENKKLNLLQQAKKGYFHLKEELALLKKETKELIKGKDFFHPSDEIDIVWDFNGNEKSLDSWLIVCDSDYNEGYSTCKLELSPEGKAVFSGQLDFRIPKDGKITNAGYCALKTATFRKSFKRETRLDWQLYNHLIMRVRGDGRTYMINIGTKGLYDINWNDLYNYVMYTRGGPYWQYVKIPFSKFFLSSHGRIQDDQLPIPLNNISSFGIIASDKIPGPFKLEIDYIGLVYDPFEWEEFAYEMYKVDDVLF</sequence>
<dbReference type="GO" id="GO:0051082">
    <property type="term" value="F:unfolded protein binding"/>
    <property type="evidence" value="ECO:0007669"/>
    <property type="project" value="TreeGrafter"/>
</dbReference>
<evidence type="ECO:0000313" key="6">
    <source>
        <dbReference type="EMBL" id="KAF7418626.1"/>
    </source>
</evidence>
<dbReference type="InterPro" id="IPR013857">
    <property type="entry name" value="NADH-UbQ_OxRdtase-assoc_prot30"/>
</dbReference>
<evidence type="ECO:0000256" key="3">
    <source>
        <dbReference type="ARBA" id="ARBA00023128"/>
    </source>
</evidence>
<comment type="similarity">
    <text evidence="2">Belongs to the CIA30 family.</text>
</comment>
<dbReference type="PANTHER" id="PTHR13194">
    <property type="entry name" value="COMPLEX I INTERMEDIATE-ASSOCIATED PROTEIN 30"/>
    <property type="match status" value="1"/>
</dbReference>
<accession>A0A834NVG8</accession>
<proteinExistence type="inferred from homology"/>
<dbReference type="Pfam" id="PF08547">
    <property type="entry name" value="CIA30"/>
    <property type="match status" value="1"/>
</dbReference>
<dbReference type="GO" id="GO:0005739">
    <property type="term" value="C:mitochondrion"/>
    <property type="evidence" value="ECO:0007669"/>
    <property type="project" value="UniProtKB-SubCell"/>
</dbReference>
<comment type="subcellular location">
    <subcellularLocation>
        <location evidence="1">Mitochondrion</location>
    </subcellularLocation>
</comment>
<evidence type="ECO:0000259" key="5">
    <source>
        <dbReference type="Pfam" id="PF08547"/>
    </source>
</evidence>
<dbReference type="PANTHER" id="PTHR13194:SF18">
    <property type="entry name" value="COMPLEX I INTERMEDIATE-ASSOCIATED PROTEIN 30, MITOCHONDRIAL"/>
    <property type="match status" value="1"/>
</dbReference>
<name>A0A834NVG8_VESGE</name>
<dbReference type="GO" id="GO:0006120">
    <property type="term" value="P:mitochondrial electron transport, NADH to ubiquinone"/>
    <property type="evidence" value="ECO:0007669"/>
    <property type="project" value="TreeGrafter"/>
</dbReference>
<keyword evidence="4" id="KW-0143">Chaperone</keyword>
<protein>
    <recommendedName>
        <fullName evidence="5">NADH:ubiquinone oxidoreductase intermediate-associated protein 30 domain-containing protein</fullName>
    </recommendedName>
</protein>
<evidence type="ECO:0000256" key="1">
    <source>
        <dbReference type="ARBA" id="ARBA00004173"/>
    </source>
</evidence>
<dbReference type="InterPro" id="IPR008979">
    <property type="entry name" value="Galactose-bd-like_sf"/>
</dbReference>
<dbReference type="InterPro" id="IPR039131">
    <property type="entry name" value="NDUFAF1"/>
</dbReference>
<gene>
    <name evidence="6" type="ORF">HZH68_001279</name>
</gene>
<feature type="domain" description="NADH:ubiquinone oxidoreductase intermediate-associated protein 30" evidence="5">
    <location>
        <begin position="94"/>
        <end position="268"/>
    </location>
</feature>
<organism evidence="6 7">
    <name type="scientific">Vespula germanica</name>
    <name type="common">German yellow jacket</name>
    <name type="synonym">Paravespula germanica</name>
    <dbReference type="NCBI Taxonomy" id="30212"/>
    <lineage>
        <taxon>Eukaryota</taxon>
        <taxon>Metazoa</taxon>
        <taxon>Ecdysozoa</taxon>
        <taxon>Arthropoda</taxon>
        <taxon>Hexapoda</taxon>
        <taxon>Insecta</taxon>
        <taxon>Pterygota</taxon>
        <taxon>Neoptera</taxon>
        <taxon>Endopterygota</taxon>
        <taxon>Hymenoptera</taxon>
        <taxon>Apocrita</taxon>
        <taxon>Aculeata</taxon>
        <taxon>Vespoidea</taxon>
        <taxon>Vespidae</taxon>
        <taxon>Vespinae</taxon>
        <taxon>Vespula</taxon>
    </lineage>
</organism>